<dbReference type="EMBL" id="JBBEUB010000013">
    <property type="protein sequence ID" value="MEJ2905534.1"/>
    <property type="molecule type" value="Genomic_DNA"/>
</dbReference>
<protein>
    <submittedName>
        <fullName evidence="1">Uncharacterized protein</fullName>
    </submittedName>
</protein>
<comment type="caution">
    <text evidence="1">The sequence shown here is derived from an EMBL/GenBank/DDBJ whole genome shotgun (WGS) entry which is preliminary data.</text>
</comment>
<reference evidence="1 2" key="1">
    <citation type="submission" date="2024-03" db="EMBL/GenBank/DDBJ databases">
        <title>Sequence of Lycoming College Course Isolates.</title>
        <authorList>
            <person name="Plotts O."/>
            <person name="Newman J."/>
        </authorList>
    </citation>
    <scope>NUCLEOTIDE SEQUENCE [LARGE SCALE GENOMIC DNA]</scope>
    <source>
        <strain evidence="1 2">CJB-3</strain>
    </source>
</reference>
<accession>A0ABU8NTD6</accession>
<proteinExistence type="predicted"/>
<sequence>MKEVTHEYGIELFWKDNLAEQLDGYVDGKYIRGNEYVLVSIPTVYKK</sequence>
<dbReference type="Proteomes" id="UP001378956">
    <property type="component" value="Unassembled WGS sequence"/>
</dbReference>
<organism evidence="1 2">
    <name type="scientific">Pedobacter panaciterrae</name>
    <dbReference type="NCBI Taxonomy" id="363849"/>
    <lineage>
        <taxon>Bacteria</taxon>
        <taxon>Pseudomonadati</taxon>
        <taxon>Bacteroidota</taxon>
        <taxon>Sphingobacteriia</taxon>
        <taxon>Sphingobacteriales</taxon>
        <taxon>Sphingobacteriaceae</taxon>
        <taxon>Pedobacter</taxon>
    </lineage>
</organism>
<gene>
    <name evidence="1" type="ORF">WAE58_24030</name>
</gene>
<evidence type="ECO:0000313" key="2">
    <source>
        <dbReference type="Proteomes" id="UP001378956"/>
    </source>
</evidence>
<evidence type="ECO:0000313" key="1">
    <source>
        <dbReference type="EMBL" id="MEJ2905534.1"/>
    </source>
</evidence>
<dbReference type="RefSeq" id="WP_172660367.1">
    <property type="nucleotide sequence ID" value="NZ_CBFGNQ010000029.1"/>
</dbReference>
<keyword evidence="2" id="KW-1185">Reference proteome</keyword>
<name>A0ABU8NTD6_9SPHI</name>